<dbReference type="AlphaFoldDB" id="A0A448XAP4"/>
<gene>
    <name evidence="5" type="ORF">PXEA_LOCUS25687</name>
</gene>
<dbReference type="SUPFAM" id="SSF47473">
    <property type="entry name" value="EF-hand"/>
    <property type="match status" value="1"/>
</dbReference>
<evidence type="ECO:0000313" key="6">
    <source>
        <dbReference type="Proteomes" id="UP000784294"/>
    </source>
</evidence>
<evidence type="ECO:0000256" key="1">
    <source>
        <dbReference type="ARBA" id="ARBA00022723"/>
    </source>
</evidence>
<dbReference type="InterPro" id="IPR018247">
    <property type="entry name" value="EF_Hand_1_Ca_BS"/>
</dbReference>
<keyword evidence="3" id="KW-0106">Calcium</keyword>
<keyword evidence="2" id="KW-0677">Repeat</keyword>
<evidence type="ECO:0000256" key="3">
    <source>
        <dbReference type="ARBA" id="ARBA00022837"/>
    </source>
</evidence>
<dbReference type="OrthoDB" id="191686at2759"/>
<dbReference type="InterPro" id="IPR002048">
    <property type="entry name" value="EF_hand_dom"/>
</dbReference>
<dbReference type="InterPro" id="IPR028846">
    <property type="entry name" value="Recoverin"/>
</dbReference>
<dbReference type="InterPro" id="IPR011992">
    <property type="entry name" value="EF-hand-dom_pair"/>
</dbReference>
<dbReference type="Proteomes" id="UP000784294">
    <property type="component" value="Unassembled WGS sequence"/>
</dbReference>
<dbReference type="GO" id="GO:0005509">
    <property type="term" value="F:calcium ion binding"/>
    <property type="evidence" value="ECO:0007669"/>
    <property type="project" value="InterPro"/>
</dbReference>
<organism evidence="5 6">
    <name type="scientific">Protopolystoma xenopodis</name>
    <dbReference type="NCBI Taxonomy" id="117903"/>
    <lineage>
        <taxon>Eukaryota</taxon>
        <taxon>Metazoa</taxon>
        <taxon>Spiralia</taxon>
        <taxon>Lophotrochozoa</taxon>
        <taxon>Platyhelminthes</taxon>
        <taxon>Monogenea</taxon>
        <taxon>Polyopisthocotylea</taxon>
        <taxon>Polystomatidea</taxon>
        <taxon>Polystomatidae</taxon>
        <taxon>Protopolystoma</taxon>
    </lineage>
</organism>
<keyword evidence="1" id="KW-0479">Metal-binding</keyword>
<dbReference type="PROSITE" id="PS50222">
    <property type="entry name" value="EF_HAND_2"/>
    <property type="match status" value="1"/>
</dbReference>
<dbReference type="Pfam" id="PF13499">
    <property type="entry name" value="EF-hand_7"/>
    <property type="match status" value="1"/>
</dbReference>
<protein>
    <recommendedName>
        <fullName evidence="4">EF-hand domain-containing protein</fullName>
    </recommendedName>
</protein>
<dbReference type="EMBL" id="CAAALY010132016">
    <property type="protein sequence ID" value="VEL32247.1"/>
    <property type="molecule type" value="Genomic_DNA"/>
</dbReference>
<evidence type="ECO:0000256" key="2">
    <source>
        <dbReference type="ARBA" id="ARBA00022737"/>
    </source>
</evidence>
<keyword evidence="6" id="KW-1185">Reference proteome</keyword>
<dbReference type="PROSITE" id="PS00018">
    <property type="entry name" value="EF_HAND_1"/>
    <property type="match status" value="1"/>
</dbReference>
<reference evidence="5" key="1">
    <citation type="submission" date="2018-11" db="EMBL/GenBank/DDBJ databases">
        <authorList>
            <consortium name="Pathogen Informatics"/>
        </authorList>
    </citation>
    <scope>NUCLEOTIDE SEQUENCE</scope>
</reference>
<evidence type="ECO:0000313" key="5">
    <source>
        <dbReference type="EMBL" id="VEL32247.1"/>
    </source>
</evidence>
<proteinExistence type="predicted"/>
<sequence length="151" mass="17564">MMEKIFRAMSRGNILTYDDWIYGMNIFLRGSFLQMANFAFTVYDQQKRGYLTKEDIQFYLKDVLVVRITEEDADELYTDMVDMVLGLMDKDRDGVISRKDFVQSVMAEPLLIEALGECLPNSKSVLTIESLIRQGKERVHISYQPKKEADL</sequence>
<comment type="caution">
    <text evidence="5">The sequence shown here is derived from an EMBL/GenBank/DDBJ whole genome shotgun (WGS) entry which is preliminary data.</text>
</comment>
<dbReference type="PANTHER" id="PTHR23055:SF60">
    <property type="entry name" value="CALAXIN"/>
    <property type="match status" value="1"/>
</dbReference>
<name>A0A448XAP4_9PLAT</name>
<feature type="domain" description="EF-hand" evidence="4">
    <location>
        <begin position="76"/>
        <end position="111"/>
    </location>
</feature>
<accession>A0A448XAP4</accession>
<dbReference type="Gene3D" id="1.10.238.10">
    <property type="entry name" value="EF-hand"/>
    <property type="match status" value="1"/>
</dbReference>
<evidence type="ECO:0000259" key="4">
    <source>
        <dbReference type="PROSITE" id="PS50222"/>
    </source>
</evidence>
<dbReference type="PANTHER" id="PTHR23055">
    <property type="entry name" value="CALCIUM BINDING PROTEINS"/>
    <property type="match status" value="1"/>
</dbReference>